<dbReference type="EMBL" id="VCDI01000002">
    <property type="protein sequence ID" value="TLU73568.1"/>
    <property type="molecule type" value="Genomic_DNA"/>
</dbReference>
<dbReference type="Proteomes" id="UP000305654">
    <property type="component" value="Unassembled WGS sequence"/>
</dbReference>
<dbReference type="PANTHER" id="PTHR43591">
    <property type="entry name" value="METHYLTRANSFERASE"/>
    <property type="match status" value="1"/>
</dbReference>
<reference evidence="2 3" key="1">
    <citation type="submission" date="2019-05" db="EMBL/GenBank/DDBJ databases">
        <authorList>
            <person name="Pankratov T."/>
            <person name="Grouzdev D."/>
        </authorList>
    </citation>
    <scope>NUCLEOTIDE SEQUENCE [LARGE SCALE GENOMIC DNA]</scope>
    <source>
        <strain evidence="2 3">KEBCLARHB70R</strain>
    </source>
</reference>
<name>A0A5R9JGZ1_9PROT</name>
<dbReference type="InterPro" id="IPR029063">
    <property type="entry name" value="SAM-dependent_MTases_sf"/>
</dbReference>
<evidence type="ECO:0000313" key="2">
    <source>
        <dbReference type="EMBL" id="TLU73568.1"/>
    </source>
</evidence>
<organism evidence="2 3">
    <name type="scientific">Lichenicoccus roseus</name>
    <dbReference type="NCBI Taxonomy" id="2683649"/>
    <lineage>
        <taxon>Bacteria</taxon>
        <taxon>Pseudomonadati</taxon>
        <taxon>Pseudomonadota</taxon>
        <taxon>Alphaproteobacteria</taxon>
        <taxon>Acetobacterales</taxon>
        <taxon>Acetobacteraceae</taxon>
        <taxon>Lichenicoccus</taxon>
    </lineage>
</organism>
<dbReference type="SUPFAM" id="SSF53335">
    <property type="entry name" value="S-adenosyl-L-methionine-dependent methyltransferases"/>
    <property type="match status" value="1"/>
</dbReference>
<dbReference type="Gene3D" id="3.40.50.150">
    <property type="entry name" value="Vaccinia Virus protein VP39"/>
    <property type="match status" value="1"/>
</dbReference>
<accession>A0A5R9JGZ1</accession>
<keyword evidence="2" id="KW-0489">Methyltransferase</keyword>
<proteinExistence type="predicted"/>
<sequence length="210" mass="23464">MDTRSVAQAYGRWAPVYDAVFGPVFRRGRQAAVQAAERIGGRILEVGVGTGLSLPGYSRGSRVVGIDISEPMLDRARDKVRRQKLSHVEAIRNGDAERLEFADRSFDVVVAQYVVTAIPNPERALDEFVRVVRPGGEIILTTRIGAGDGLRGRIEGVLMPVTSRLGWRTEFAWDRYQRWIDATPSVQLIEKRALPPLGHFYLVRIARLPD</sequence>
<feature type="domain" description="Methyltransferase type 11" evidence="1">
    <location>
        <begin position="44"/>
        <end position="140"/>
    </location>
</feature>
<protein>
    <submittedName>
        <fullName evidence="2">Class I SAM-dependent methyltransferase</fullName>
    </submittedName>
</protein>
<dbReference type="OrthoDB" id="9777830at2"/>
<gene>
    <name evidence="2" type="ORF">FE263_05800</name>
</gene>
<evidence type="ECO:0000313" key="3">
    <source>
        <dbReference type="Proteomes" id="UP000305654"/>
    </source>
</evidence>
<evidence type="ECO:0000259" key="1">
    <source>
        <dbReference type="Pfam" id="PF08241"/>
    </source>
</evidence>
<dbReference type="InterPro" id="IPR013216">
    <property type="entry name" value="Methyltransf_11"/>
</dbReference>
<dbReference type="GO" id="GO:0008757">
    <property type="term" value="F:S-adenosylmethionine-dependent methyltransferase activity"/>
    <property type="evidence" value="ECO:0007669"/>
    <property type="project" value="InterPro"/>
</dbReference>
<dbReference type="AlphaFoldDB" id="A0A5R9JGZ1"/>
<keyword evidence="3" id="KW-1185">Reference proteome</keyword>
<comment type="caution">
    <text evidence="2">The sequence shown here is derived from an EMBL/GenBank/DDBJ whole genome shotgun (WGS) entry which is preliminary data.</text>
</comment>
<dbReference type="CDD" id="cd02440">
    <property type="entry name" value="AdoMet_MTases"/>
    <property type="match status" value="1"/>
</dbReference>
<keyword evidence="2" id="KW-0808">Transferase</keyword>
<dbReference type="Pfam" id="PF08241">
    <property type="entry name" value="Methyltransf_11"/>
    <property type="match status" value="1"/>
</dbReference>
<dbReference type="GO" id="GO:0032259">
    <property type="term" value="P:methylation"/>
    <property type="evidence" value="ECO:0007669"/>
    <property type="project" value="UniProtKB-KW"/>
</dbReference>